<dbReference type="InterPro" id="IPR018511">
    <property type="entry name" value="Hemolysin-typ_Ca-bd_CS"/>
</dbReference>
<dbReference type="Proteomes" id="UP000681356">
    <property type="component" value="Unassembled WGS sequence"/>
</dbReference>
<dbReference type="PROSITE" id="PS00330">
    <property type="entry name" value="HEMOLYSIN_CALCIUM"/>
    <property type="match status" value="1"/>
</dbReference>
<dbReference type="SUPFAM" id="SSF51120">
    <property type="entry name" value="beta-Roll"/>
    <property type="match status" value="1"/>
</dbReference>
<evidence type="ECO:0000313" key="3">
    <source>
        <dbReference type="Proteomes" id="UP000681356"/>
    </source>
</evidence>
<keyword evidence="3" id="KW-1185">Reference proteome</keyword>
<dbReference type="RefSeq" id="WP_212535376.1">
    <property type="nucleotide sequence ID" value="NZ_JAGTUU010000002.1"/>
</dbReference>
<evidence type="ECO:0000313" key="2">
    <source>
        <dbReference type="EMBL" id="MBS0123396.1"/>
    </source>
</evidence>
<reference evidence="2" key="1">
    <citation type="submission" date="2021-04" db="EMBL/GenBank/DDBJ databases">
        <authorList>
            <person name="Yoon J."/>
        </authorList>
    </citation>
    <scope>NUCLEOTIDE SEQUENCE</scope>
    <source>
        <strain evidence="2">KMU-90</strain>
    </source>
</reference>
<feature type="chain" id="PRO_5035264949" evidence="1">
    <location>
        <begin position="21"/>
        <end position="976"/>
    </location>
</feature>
<gene>
    <name evidence="2" type="ORF">KB874_04565</name>
</gene>
<sequence length="976" mass="106779">MIRRLLCILAMLALPCAALAERDSLKLYVFGNSLLNHLDEQADHTNVPHWLHQMARAEGRDFALDGQWGFPRGFADGLPPRANWSFPGVPGVWSPDRGRFGEAGFDTVLIATENFIQYQPADRPYDGDNPTGESPLGALLRLTDWVQAQSPGSEIVLYEGWSAMDGIVRQFPPTEEEFARYHAVNAGALHDWYGDLLDRLVVERPGLGVRLIPVAQVMAVLMQEGGLLANVPAQALFTDDAPHGTETLYLIAAAITYVGLFDAPPPADWRPPATLHPSVVSQWGALSLAIWQAMPRQTAATTQATSEAETPAETVTILPERQPVMLPPSGMRPEGAPALGMGLNGLADWSTQYPFIDLMKSARDWVGHLPGRWGGVSSEELRAGGNLDENGWPVSIPEGVERLESVLLTDMPEDAAYLRGDYVMLYDGQAEFTLTGRAKRVRYEPGRATFFYEPGPGLVGVSISAIPADDPMRNIRIVREDHLPLYEVEALFNPLWLETVQDMRVLRFMDWMMTNGSPVQTWEDRPRLTDATWTTWGVPLEVMIELANTVGADPWFTLPHMADDDYVRRFAETVKAGLNPRLKAHVEYSNEVWNRIFPQAEWAAAQAEARWGESDTGWAQFYGLRAAQVMDTWTEVYGPEADDRLLRVVATQTGWPGLEESILLAPLAFLQLGRPPQDSFDAYAVTGYFGYEMGGDEAAAQVDAWLAASEAVAEAAGQATGLRRVALREYVRANRFDAAIAPMAQALEEGSLNRLVSEVFPYHAGVARRAGLRLIMYEGGTHLVAPGARNQDERLTDFLAAFSYTPEMARLYEILLGGWAQAGGTLFTAFVDVAPATRWGSWGAKRHLADENPRWDILAAFNATGPNDWELRDAGAFAQGLVRIGGGQPLQGTDWADVLIGGLGDDVLVSGGGNDRLHGGPGSDRAVLPGSRGDYAFERDGALLRAVGSQGTVVLRAVEEVLFAAQPDSPVPADTL</sequence>
<dbReference type="EMBL" id="JAGTUU010000002">
    <property type="protein sequence ID" value="MBS0123396.1"/>
    <property type="molecule type" value="Genomic_DNA"/>
</dbReference>
<feature type="signal peptide" evidence="1">
    <location>
        <begin position="1"/>
        <end position="20"/>
    </location>
</feature>
<dbReference type="InterPro" id="IPR001343">
    <property type="entry name" value="Hemolysn_Ca-bd"/>
</dbReference>
<dbReference type="Gene3D" id="2.150.10.10">
    <property type="entry name" value="Serralysin-like metalloprotease, C-terminal"/>
    <property type="match status" value="1"/>
</dbReference>
<protein>
    <submittedName>
        <fullName evidence="2">Calcium-binding protein</fullName>
    </submittedName>
</protein>
<evidence type="ECO:0000256" key="1">
    <source>
        <dbReference type="SAM" id="SignalP"/>
    </source>
</evidence>
<keyword evidence="1" id="KW-0732">Signal</keyword>
<comment type="caution">
    <text evidence="2">The sequence shown here is derived from an EMBL/GenBank/DDBJ whole genome shotgun (WGS) entry which is preliminary data.</text>
</comment>
<name>A0A8J7WCY7_9RHOB</name>
<dbReference type="Pfam" id="PF00353">
    <property type="entry name" value="HemolysinCabind"/>
    <property type="match status" value="1"/>
</dbReference>
<dbReference type="GO" id="GO:0005509">
    <property type="term" value="F:calcium ion binding"/>
    <property type="evidence" value="ECO:0007669"/>
    <property type="project" value="InterPro"/>
</dbReference>
<organism evidence="2 3">
    <name type="scientific">Thetidibacter halocola</name>
    <dbReference type="NCBI Taxonomy" id="2827239"/>
    <lineage>
        <taxon>Bacteria</taxon>
        <taxon>Pseudomonadati</taxon>
        <taxon>Pseudomonadota</taxon>
        <taxon>Alphaproteobacteria</taxon>
        <taxon>Rhodobacterales</taxon>
        <taxon>Roseobacteraceae</taxon>
        <taxon>Thetidibacter</taxon>
    </lineage>
</organism>
<dbReference type="AlphaFoldDB" id="A0A8J7WCY7"/>
<proteinExistence type="predicted"/>
<dbReference type="InterPro" id="IPR011049">
    <property type="entry name" value="Serralysin-like_metalloprot_C"/>
</dbReference>
<accession>A0A8J7WCY7</accession>